<proteinExistence type="predicted"/>
<dbReference type="AlphaFoldDB" id="A0AAN7BLX0"/>
<keyword evidence="3" id="KW-1185">Reference proteome</keyword>
<keyword evidence="1" id="KW-0732">Signal</keyword>
<sequence>MMQFYHLSLLWPVAVIAQNCVSIPGGCDGGYSHNEAVTKAMDKFVLGSNYGGDSAHPIVFAAGVENDTTAFISYSCTDGSTPASVDGLEIRNLVEPLPRSARTILAGPGDGDCCSPSPSDDDVKDLVDILFRDWLDLEQMLRDWLEDLIADRISARLPVIARKLFSLYFNLQRLTGGDTTVNALGPIKRIIPLITALNALDIAQTIIFGGPLNGDTFFDLSDLVTLFETIVELFPPEVPTATVSDSDPVTTPPPIITSTVPTPASTSAPVCRQDSTLDLRSIDDSDDEHEFLQKRGSSGRIYRTGVIGPYGGTGGFVTVCDNNVFSFKSGAYPSTSNTVTTPEQDDDGEDSFMWLKYREIGWISCARLRDDFDSNTGSLYGWGNLASQPMLRLTWYDWRYENNNQIGPLMNIDELFVLESSLNLLKGKIMNGRPLSEPGSLDGMIGKPTSWPRCIKKLDDIAMVMSYLNQVEVTDAWSRPAQRVYDFMAQGAGTNVLPGGEEYARFWQRFIFEWLRKRQEDLTRWVNNVKHECIERRRRYYRENTACSTDDEQADDPSTLWVNNRWPSGRFAFPSAETLHPGWPSL</sequence>
<dbReference type="EMBL" id="MU865361">
    <property type="protein sequence ID" value="KAK4225716.1"/>
    <property type="molecule type" value="Genomic_DNA"/>
</dbReference>
<gene>
    <name evidence="2" type="ORF">QBC38DRAFT_445327</name>
</gene>
<organism evidence="2 3">
    <name type="scientific">Podospora fimiseda</name>
    <dbReference type="NCBI Taxonomy" id="252190"/>
    <lineage>
        <taxon>Eukaryota</taxon>
        <taxon>Fungi</taxon>
        <taxon>Dikarya</taxon>
        <taxon>Ascomycota</taxon>
        <taxon>Pezizomycotina</taxon>
        <taxon>Sordariomycetes</taxon>
        <taxon>Sordariomycetidae</taxon>
        <taxon>Sordariales</taxon>
        <taxon>Podosporaceae</taxon>
        <taxon>Podospora</taxon>
    </lineage>
</organism>
<feature type="chain" id="PRO_5043031564" evidence="1">
    <location>
        <begin position="18"/>
        <end position="586"/>
    </location>
</feature>
<reference evidence="2" key="1">
    <citation type="journal article" date="2023" name="Mol. Phylogenet. Evol.">
        <title>Genome-scale phylogeny and comparative genomics of the fungal order Sordariales.</title>
        <authorList>
            <person name="Hensen N."/>
            <person name="Bonometti L."/>
            <person name="Westerberg I."/>
            <person name="Brannstrom I.O."/>
            <person name="Guillou S."/>
            <person name="Cros-Aarteil S."/>
            <person name="Calhoun S."/>
            <person name="Haridas S."/>
            <person name="Kuo A."/>
            <person name="Mondo S."/>
            <person name="Pangilinan J."/>
            <person name="Riley R."/>
            <person name="LaButti K."/>
            <person name="Andreopoulos B."/>
            <person name="Lipzen A."/>
            <person name="Chen C."/>
            <person name="Yan M."/>
            <person name="Daum C."/>
            <person name="Ng V."/>
            <person name="Clum A."/>
            <person name="Steindorff A."/>
            <person name="Ohm R.A."/>
            <person name="Martin F."/>
            <person name="Silar P."/>
            <person name="Natvig D.O."/>
            <person name="Lalanne C."/>
            <person name="Gautier V."/>
            <person name="Ament-Velasquez S.L."/>
            <person name="Kruys A."/>
            <person name="Hutchinson M.I."/>
            <person name="Powell A.J."/>
            <person name="Barry K."/>
            <person name="Miller A.N."/>
            <person name="Grigoriev I.V."/>
            <person name="Debuchy R."/>
            <person name="Gladieux P."/>
            <person name="Hiltunen Thoren M."/>
            <person name="Johannesson H."/>
        </authorList>
    </citation>
    <scope>NUCLEOTIDE SEQUENCE</scope>
    <source>
        <strain evidence="2">CBS 990.96</strain>
    </source>
</reference>
<evidence type="ECO:0000256" key="1">
    <source>
        <dbReference type="SAM" id="SignalP"/>
    </source>
</evidence>
<name>A0AAN7BLX0_9PEZI</name>
<evidence type="ECO:0000313" key="2">
    <source>
        <dbReference type="EMBL" id="KAK4225716.1"/>
    </source>
</evidence>
<evidence type="ECO:0000313" key="3">
    <source>
        <dbReference type="Proteomes" id="UP001301958"/>
    </source>
</evidence>
<dbReference type="Proteomes" id="UP001301958">
    <property type="component" value="Unassembled WGS sequence"/>
</dbReference>
<comment type="caution">
    <text evidence="2">The sequence shown here is derived from an EMBL/GenBank/DDBJ whole genome shotgun (WGS) entry which is preliminary data.</text>
</comment>
<protein>
    <submittedName>
        <fullName evidence="2">Uncharacterized protein</fullName>
    </submittedName>
</protein>
<accession>A0AAN7BLX0</accession>
<reference evidence="2" key="2">
    <citation type="submission" date="2023-05" db="EMBL/GenBank/DDBJ databases">
        <authorList>
            <consortium name="Lawrence Berkeley National Laboratory"/>
            <person name="Steindorff A."/>
            <person name="Hensen N."/>
            <person name="Bonometti L."/>
            <person name="Westerberg I."/>
            <person name="Brannstrom I.O."/>
            <person name="Guillou S."/>
            <person name="Cros-Aarteil S."/>
            <person name="Calhoun S."/>
            <person name="Haridas S."/>
            <person name="Kuo A."/>
            <person name="Mondo S."/>
            <person name="Pangilinan J."/>
            <person name="Riley R."/>
            <person name="Labutti K."/>
            <person name="Andreopoulos B."/>
            <person name="Lipzen A."/>
            <person name="Chen C."/>
            <person name="Yanf M."/>
            <person name="Daum C."/>
            <person name="Ng V."/>
            <person name="Clum A."/>
            <person name="Ohm R."/>
            <person name="Martin F."/>
            <person name="Silar P."/>
            <person name="Natvig D."/>
            <person name="Lalanne C."/>
            <person name="Gautier V."/>
            <person name="Ament-Velasquez S.L."/>
            <person name="Kruys A."/>
            <person name="Hutchinson M.I."/>
            <person name="Powell A.J."/>
            <person name="Barry K."/>
            <person name="Miller A.N."/>
            <person name="Grigoriev I.V."/>
            <person name="Debuchy R."/>
            <person name="Gladieux P."/>
            <person name="Thoren M.H."/>
            <person name="Johannesson H."/>
        </authorList>
    </citation>
    <scope>NUCLEOTIDE SEQUENCE</scope>
    <source>
        <strain evidence="2">CBS 990.96</strain>
    </source>
</reference>
<feature type="signal peptide" evidence="1">
    <location>
        <begin position="1"/>
        <end position="17"/>
    </location>
</feature>